<dbReference type="InterPro" id="IPR003356">
    <property type="entry name" value="DNA_methylase_A-5"/>
</dbReference>
<evidence type="ECO:0000256" key="5">
    <source>
        <dbReference type="ARBA" id="ARBA00022747"/>
    </source>
</evidence>
<evidence type="ECO:0000256" key="2">
    <source>
        <dbReference type="ARBA" id="ARBA00022603"/>
    </source>
</evidence>
<protein>
    <recommendedName>
        <fullName evidence="1">site-specific DNA-methyltransferase (adenine-specific)</fullName>
        <ecNumber evidence="1">2.1.1.72</ecNumber>
    </recommendedName>
</protein>
<evidence type="ECO:0000313" key="9">
    <source>
        <dbReference type="EMBL" id="ETJ30344.1"/>
    </source>
</evidence>
<dbReference type="GO" id="GO:0032259">
    <property type="term" value="P:methylation"/>
    <property type="evidence" value="ECO:0007669"/>
    <property type="project" value="UniProtKB-KW"/>
</dbReference>
<feature type="coiled-coil region" evidence="7">
    <location>
        <begin position="81"/>
        <end position="111"/>
    </location>
</feature>
<name>W1XNF3_9ZZZZ</name>
<dbReference type="EMBL" id="AZMM01015140">
    <property type="protein sequence ID" value="ETJ30344.1"/>
    <property type="molecule type" value="Genomic_DNA"/>
</dbReference>
<dbReference type="AlphaFoldDB" id="W1XNF3"/>
<feature type="domain" description="DNA methylase adenine-specific" evidence="8">
    <location>
        <begin position="2"/>
        <end position="80"/>
    </location>
</feature>
<dbReference type="SUPFAM" id="SSF53335">
    <property type="entry name" value="S-adenosyl-L-methionine-dependent methyltransferases"/>
    <property type="match status" value="1"/>
</dbReference>
<keyword evidence="7" id="KW-0175">Coiled coil</keyword>
<comment type="caution">
    <text evidence="9">The sequence shown here is derived from an EMBL/GenBank/DDBJ whole genome shotgun (WGS) entry which is preliminary data.</text>
</comment>
<gene>
    <name evidence="9" type="ORF">Q604_UNBC15140G0001</name>
</gene>
<organism evidence="9">
    <name type="scientific">human gut metagenome</name>
    <dbReference type="NCBI Taxonomy" id="408170"/>
    <lineage>
        <taxon>unclassified sequences</taxon>
        <taxon>metagenomes</taxon>
        <taxon>organismal metagenomes</taxon>
    </lineage>
</organism>
<dbReference type="GO" id="GO:0003677">
    <property type="term" value="F:DNA binding"/>
    <property type="evidence" value="ECO:0007669"/>
    <property type="project" value="InterPro"/>
</dbReference>
<evidence type="ECO:0000256" key="7">
    <source>
        <dbReference type="SAM" id="Coils"/>
    </source>
</evidence>
<dbReference type="PANTHER" id="PTHR42933:SF4">
    <property type="entry name" value="TYPE I RESTRICTION ENZYME ECOKI METHYLASE SUBUNIT"/>
    <property type="match status" value="1"/>
</dbReference>
<sequence>HKDHVLIINAEEIYTKGRAQNTLSNKQADEIYQIYHDQAQQGPDAKEIEGVARWVPLKEIEENDFNLNIARYVQKPLEEETITVEEALKDFQRKLAELEKAEEELEALLIKEGFEV</sequence>
<keyword evidence="5" id="KW-0680">Restriction system</keyword>
<evidence type="ECO:0000259" key="8">
    <source>
        <dbReference type="Pfam" id="PF02384"/>
    </source>
</evidence>
<dbReference type="GO" id="GO:0009307">
    <property type="term" value="P:DNA restriction-modification system"/>
    <property type="evidence" value="ECO:0007669"/>
    <property type="project" value="UniProtKB-KW"/>
</dbReference>
<accession>W1XNF3</accession>
<evidence type="ECO:0000256" key="6">
    <source>
        <dbReference type="ARBA" id="ARBA00047942"/>
    </source>
</evidence>
<feature type="non-terminal residue" evidence="9">
    <location>
        <position position="1"/>
    </location>
</feature>
<keyword evidence="3" id="KW-0808">Transferase</keyword>
<evidence type="ECO:0000256" key="4">
    <source>
        <dbReference type="ARBA" id="ARBA00022691"/>
    </source>
</evidence>
<comment type="catalytic activity">
    <reaction evidence="6">
        <text>a 2'-deoxyadenosine in DNA + S-adenosyl-L-methionine = an N(6)-methyl-2'-deoxyadenosine in DNA + S-adenosyl-L-homocysteine + H(+)</text>
        <dbReference type="Rhea" id="RHEA:15197"/>
        <dbReference type="Rhea" id="RHEA-COMP:12418"/>
        <dbReference type="Rhea" id="RHEA-COMP:12419"/>
        <dbReference type="ChEBI" id="CHEBI:15378"/>
        <dbReference type="ChEBI" id="CHEBI:57856"/>
        <dbReference type="ChEBI" id="CHEBI:59789"/>
        <dbReference type="ChEBI" id="CHEBI:90615"/>
        <dbReference type="ChEBI" id="CHEBI:90616"/>
        <dbReference type="EC" id="2.1.1.72"/>
    </reaction>
</comment>
<dbReference type="Gene3D" id="3.40.50.150">
    <property type="entry name" value="Vaccinia Virus protein VP39"/>
    <property type="match status" value="1"/>
</dbReference>
<dbReference type="Pfam" id="PF02384">
    <property type="entry name" value="N6_Mtase"/>
    <property type="match status" value="1"/>
</dbReference>
<reference evidence="9" key="1">
    <citation type="submission" date="2013-12" db="EMBL/GenBank/DDBJ databases">
        <title>A Varibaculum cambriense genome reconstructed from a premature infant gut community with otherwise low bacterial novelty that shifts toward anaerobic metabolism during the third week of life.</title>
        <authorList>
            <person name="Brown C.T."/>
            <person name="Sharon I."/>
            <person name="Thomas B.C."/>
            <person name="Castelle C.J."/>
            <person name="Morowitz M.J."/>
            <person name="Banfield J.F."/>
        </authorList>
    </citation>
    <scope>NUCLEOTIDE SEQUENCE</scope>
</reference>
<keyword evidence="4" id="KW-0949">S-adenosyl-L-methionine</keyword>
<dbReference type="GO" id="GO:0008170">
    <property type="term" value="F:N-methyltransferase activity"/>
    <property type="evidence" value="ECO:0007669"/>
    <property type="project" value="InterPro"/>
</dbReference>
<dbReference type="PANTHER" id="PTHR42933">
    <property type="entry name" value="SLR6095 PROTEIN"/>
    <property type="match status" value="1"/>
</dbReference>
<dbReference type="InterPro" id="IPR029063">
    <property type="entry name" value="SAM-dependent_MTases_sf"/>
</dbReference>
<proteinExistence type="predicted"/>
<evidence type="ECO:0000256" key="1">
    <source>
        <dbReference type="ARBA" id="ARBA00011900"/>
    </source>
</evidence>
<evidence type="ECO:0000256" key="3">
    <source>
        <dbReference type="ARBA" id="ARBA00022679"/>
    </source>
</evidence>
<keyword evidence="2 9" id="KW-0489">Methyltransferase</keyword>
<dbReference type="InterPro" id="IPR051537">
    <property type="entry name" value="DNA_Adenine_Mtase"/>
</dbReference>
<dbReference type="EC" id="2.1.1.72" evidence="1"/>
<dbReference type="GO" id="GO:0009007">
    <property type="term" value="F:site-specific DNA-methyltransferase (adenine-specific) activity"/>
    <property type="evidence" value="ECO:0007669"/>
    <property type="project" value="UniProtKB-EC"/>
</dbReference>